<dbReference type="GO" id="GO:0009738">
    <property type="term" value="P:abscisic acid-activated signaling pathway"/>
    <property type="evidence" value="ECO:0007669"/>
    <property type="project" value="TreeGrafter"/>
</dbReference>
<dbReference type="EMBL" id="JABCRI010000246">
    <property type="protein sequence ID" value="KAF8370159.1"/>
    <property type="molecule type" value="Genomic_DNA"/>
</dbReference>
<sequence length="218" mass="23617">MSATRCPEQDLALLAPIELLNGNTGTSIQRYGLLTMFFASSPPMKRGSKQAAPRPLQFGDLNSMGLPSRSMRKEAKAQAKVGVGIEILWRALAKDLSLIVPKIIPNFVTEVIVEGDGGLGTTLLFNFGSEIPNMTYQKEKIAEFDESKHLIALQVIEGGKLDLGFASYQTSFQLSEIGEKETLMEITFTSLAMEVENNIAITTDEAGIKTSSSEAIAV</sequence>
<dbReference type="AlphaFoldDB" id="A0A834YBF5"/>
<organism evidence="1 2">
    <name type="scientific">Tetracentron sinense</name>
    <name type="common">Spur-leaf</name>
    <dbReference type="NCBI Taxonomy" id="13715"/>
    <lineage>
        <taxon>Eukaryota</taxon>
        <taxon>Viridiplantae</taxon>
        <taxon>Streptophyta</taxon>
        <taxon>Embryophyta</taxon>
        <taxon>Tracheophyta</taxon>
        <taxon>Spermatophyta</taxon>
        <taxon>Magnoliopsida</taxon>
        <taxon>Trochodendrales</taxon>
        <taxon>Trochodendraceae</taxon>
        <taxon>Tetracentron</taxon>
    </lineage>
</organism>
<dbReference type="GO" id="GO:0010427">
    <property type="term" value="F:abscisic acid binding"/>
    <property type="evidence" value="ECO:0007669"/>
    <property type="project" value="TreeGrafter"/>
</dbReference>
<protein>
    <submittedName>
        <fullName evidence="1">Uncharacterized protein</fullName>
    </submittedName>
</protein>
<dbReference type="OrthoDB" id="1845342at2759"/>
<dbReference type="InterPro" id="IPR050279">
    <property type="entry name" value="Plant_def-hormone_signal"/>
</dbReference>
<dbReference type="GO" id="GO:0038023">
    <property type="term" value="F:signaling receptor activity"/>
    <property type="evidence" value="ECO:0007669"/>
    <property type="project" value="TreeGrafter"/>
</dbReference>
<reference evidence="1 2" key="1">
    <citation type="submission" date="2020-04" db="EMBL/GenBank/DDBJ databases">
        <title>Plant Genome Project.</title>
        <authorList>
            <person name="Zhang R.-G."/>
        </authorList>
    </citation>
    <scope>NUCLEOTIDE SEQUENCE [LARGE SCALE GENOMIC DNA]</scope>
    <source>
        <strain evidence="1">YNK0</strain>
        <tissue evidence="1">Leaf</tissue>
    </source>
</reference>
<dbReference type="GO" id="GO:0005737">
    <property type="term" value="C:cytoplasm"/>
    <property type="evidence" value="ECO:0007669"/>
    <property type="project" value="TreeGrafter"/>
</dbReference>
<dbReference type="PANTHER" id="PTHR31213">
    <property type="entry name" value="OS08G0374000 PROTEIN-RELATED"/>
    <property type="match status" value="1"/>
</dbReference>
<dbReference type="SUPFAM" id="SSF55961">
    <property type="entry name" value="Bet v1-like"/>
    <property type="match status" value="1"/>
</dbReference>
<dbReference type="GO" id="GO:0004864">
    <property type="term" value="F:protein phosphatase inhibitor activity"/>
    <property type="evidence" value="ECO:0007669"/>
    <property type="project" value="TreeGrafter"/>
</dbReference>
<dbReference type="Gene3D" id="3.30.530.20">
    <property type="match status" value="1"/>
</dbReference>
<accession>A0A834YBF5</accession>
<dbReference type="Proteomes" id="UP000655225">
    <property type="component" value="Unassembled WGS sequence"/>
</dbReference>
<comment type="caution">
    <text evidence="1">The sequence shown here is derived from an EMBL/GenBank/DDBJ whole genome shotgun (WGS) entry which is preliminary data.</text>
</comment>
<evidence type="ECO:0000313" key="2">
    <source>
        <dbReference type="Proteomes" id="UP000655225"/>
    </source>
</evidence>
<gene>
    <name evidence="1" type="ORF">HHK36_031790</name>
</gene>
<dbReference type="GO" id="GO:0005634">
    <property type="term" value="C:nucleus"/>
    <property type="evidence" value="ECO:0007669"/>
    <property type="project" value="TreeGrafter"/>
</dbReference>
<dbReference type="InterPro" id="IPR023393">
    <property type="entry name" value="START-like_dom_sf"/>
</dbReference>
<keyword evidence="2" id="KW-1185">Reference proteome</keyword>
<evidence type="ECO:0000313" key="1">
    <source>
        <dbReference type="EMBL" id="KAF8370159.1"/>
    </source>
</evidence>
<dbReference type="PANTHER" id="PTHR31213:SF64">
    <property type="entry name" value="PHYTOHORMONE-BINDING PROTEIN"/>
    <property type="match status" value="1"/>
</dbReference>
<name>A0A834YBF5_TETSI</name>
<proteinExistence type="predicted"/>